<comment type="caution">
    <text evidence="1">The sequence shown here is derived from an EMBL/GenBank/DDBJ whole genome shotgun (WGS) entry which is preliminary data.</text>
</comment>
<reference evidence="1" key="1">
    <citation type="submission" date="2021-02" db="EMBL/GenBank/DDBJ databases">
        <authorList>
            <person name="Nowell W R."/>
        </authorList>
    </citation>
    <scope>NUCLEOTIDE SEQUENCE</scope>
    <source>
        <strain evidence="1">Ploen Becks lab</strain>
    </source>
</reference>
<protein>
    <submittedName>
        <fullName evidence="1">Uncharacterized protein</fullName>
    </submittedName>
</protein>
<gene>
    <name evidence="1" type="ORF">OXX778_LOCUS12391</name>
</gene>
<sequence length="78" mass="9097">MAAAHSDTQPRKFIMECQKDVSAEIAANLPAYSTSRQICRHNGINPYQKYVIPVNLSFDLHHDYTFILKNNEEEMFFF</sequence>
<dbReference type="AlphaFoldDB" id="A0A814AZH0"/>
<proteinExistence type="predicted"/>
<evidence type="ECO:0000313" key="2">
    <source>
        <dbReference type="Proteomes" id="UP000663879"/>
    </source>
</evidence>
<dbReference type="EMBL" id="CAJNOC010002239">
    <property type="protein sequence ID" value="CAF0921186.1"/>
    <property type="molecule type" value="Genomic_DNA"/>
</dbReference>
<dbReference type="Proteomes" id="UP000663879">
    <property type="component" value="Unassembled WGS sequence"/>
</dbReference>
<keyword evidence="2" id="KW-1185">Reference proteome</keyword>
<name>A0A814AZH0_9BILA</name>
<organism evidence="1 2">
    <name type="scientific">Brachionus calyciflorus</name>
    <dbReference type="NCBI Taxonomy" id="104777"/>
    <lineage>
        <taxon>Eukaryota</taxon>
        <taxon>Metazoa</taxon>
        <taxon>Spiralia</taxon>
        <taxon>Gnathifera</taxon>
        <taxon>Rotifera</taxon>
        <taxon>Eurotatoria</taxon>
        <taxon>Monogononta</taxon>
        <taxon>Pseudotrocha</taxon>
        <taxon>Ploima</taxon>
        <taxon>Brachionidae</taxon>
        <taxon>Brachionus</taxon>
    </lineage>
</organism>
<accession>A0A814AZH0</accession>
<evidence type="ECO:0000313" key="1">
    <source>
        <dbReference type="EMBL" id="CAF0921186.1"/>
    </source>
</evidence>
<dbReference type="OrthoDB" id="10194410at2759"/>